<dbReference type="Gene3D" id="3.30.420.280">
    <property type="match status" value="1"/>
</dbReference>
<protein>
    <submittedName>
        <fullName evidence="1">P-loop protein</fullName>
    </submittedName>
</protein>
<evidence type="ECO:0000313" key="2">
    <source>
        <dbReference type="Proteomes" id="UP000007319"/>
    </source>
</evidence>
<gene>
    <name evidence="1" type="ORF">AZOBR_p270190</name>
</gene>
<keyword evidence="2" id="KW-1185">Reference proteome</keyword>
<accession>A0A9P1JY93</accession>
<proteinExistence type="predicted"/>
<dbReference type="Gene3D" id="3.40.50.300">
    <property type="entry name" value="P-loop containing nucleotide triphosphate hydrolases"/>
    <property type="match status" value="1"/>
</dbReference>
<sequence length="435" mass="49725">MNSPLADKNYLNVHVVEFKRRRWQREALSQFTRFVCLNVHRGAGKTILVTNYLMRQAIEIHGSQYVYVVPTFAMGMRSFWENMVKFTHGIPGWSSNKQDKYWAYDPGNGISSKIWMVSCDDGGDNIRGVHPHGLVVDEAQKLPVTLWQEILRPTLNNQKGWAIILGTPNGKDNLLYWAYDNGNNPAMKEWSQFTYDVHSTKVFSEEEVEAIRLEQDDDTFKQEFLCSFVKSSNEVVFNQFDPAVHVRPPTDLPDDDRLPVLVGMDFNINPMSAVVAIQRGDQLHIIDEIVLPNSHTGDMAEEIANKYRGRRIQIYPDQSGRSGRTSAVGETDFTILRRTGFYVYENRSGNPPVLESIKTVNMMLRPVQGGEPKILISAKCKNLVQCMDRLRFKPGSSIVDKTQGYDHMTDALRYLITFMSPYVAKRRATVEGFRL</sequence>
<dbReference type="RefSeq" id="WP_014242328.1">
    <property type="nucleotide sequence ID" value="NC_016618.1"/>
</dbReference>
<reference evidence="1 2" key="1">
    <citation type="journal article" date="2011" name="PLoS Genet.">
        <title>Azospirillum genomes reveal transition of bacteria from aquatic to terrestrial environments.</title>
        <authorList>
            <person name="Wisniewski-Dye F."/>
            <person name="Borziak K."/>
            <person name="Khalsa-Moyers G."/>
            <person name="Alexandre G."/>
            <person name="Sukharnikov L.O."/>
            <person name="Wuichet K."/>
            <person name="Hurst G.B."/>
            <person name="McDonald W.H."/>
            <person name="Robertson J.S."/>
            <person name="Barbe V."/>
            <person name="Calteau A."/>
            <person name="Rouy Z."/>
            <person name="Mangenot S."/>
            <person name="Prigent-Combaret C."/>
            <person name="Normand P."/>
            <person name="Boyer M."/>
            <person name="Siguier P."/>
            <person name="Dessaux Y."/>
            <person name="Elmerich C."/>
            <person name="Condemine G."/>
            <person name="Krishnen G."/>
            <person name="Kennedy I."/>
            <person name="Paterson A.H."/>
            <person name="Gonzalez V."/>
            <person name="Mavingui P."/>
            <person name="Zhulin I.B."/>
        </authorList>
    </citation>
    <scope>NUCLEOTIDE SEQUENCE [LARGE SCALE GENOMIC DNA]</scope>
    <source>
        <strain evidence="1 2">Sp245</strain>
    </source>
</reference>
<geneLocation type="plasmid" evidence="1 2">
    <name>AZOBR_p2</name>
</geneLocation>
<organism evidence="1 2">
    <name type="scientific">Azospirillum baldaniorum</name>
    <dbReference type="NCBI Taxonomy" id="1064539"/>
    <lineage>
        <taxon>Bacteria</taxon>
        <taxon>Pseudomonadati</taxon>
        <taxon>Pseudomonadota</taxon>
        <taxon>Alphaproteobacteria</taxon>
        <taxon>Rhodospirillales</taxon>
        <taxon>Azospirillaceae</taxon>
        <taxon>Azospirillum</taxon>
    </lineage>
</organism>
<dbReference type="KEGG" id="abs:AZOBR_p270190"/>
<dbReference type="AlphaFoldDB" id="A0A9P1JY93"/>
<keyword evidence="1" id="KW-0614">Plasmid</keyword>
<dbReference type="Proteomes" id="UP000007319">
    <property type="component" value="Plasmid AZOBR_p2"/>
</dbReference>
<name>A0A9P1JY93_9PROT</name>
<dbReference type="InterPro" id="IPR027417">
    <property type="entry name" value="P-loop_NTPase"/>
</dbReference>
<dbReference type="EMBL" id="HE577329">
    <property type="protein sequence ID" value="CCD01994.1"/>
    <property type="molecule type" value="Genomic_DNA"/>
</dbReference>
<evidence type="ECO:0000313" key="1">
    <source>
        <dbReference type="EMBL" id="CCD01994.1"/>
    </source>
</evidence>